<dbReference type="EMBL" id="BAEN01000049">
    <property type="protein sequence ID" value="GAC15147.1"/>
    <property type="molecule type" value="Genomic_DNA"/>
</dbReference>
<evidence type="ECO:0000313" key="3">
    <source>
        <dbReference type="EMBL" id="GAC15147.1"/>
    </source>
</evidence>
<dbReference type="RefSeq" id="WP_008844952.1">
    <property type="nucleotide sequence ID" value="NZ_BAEN01000049.1"/>
</dbReference>
<accession>K6YAD0</accession>
<evidence type="ECO:0000313" key="4">
    <source>
        <dbReference type="Proteomes" id="UP000006334"/>
    </source>
</evidence>
<dbReference type="PANTHER" id="PTHR34475">
    <property type="match status" value="1"/>
</dbReference>
<gene>
    <name evidence="3" type="primary">rodZ</name>
    <name evidence="3" type="ORF">GLIP_2521</name>
</gene>
<dbReference type="CDD" id="cd00093">
    <property type="entry name" value="HTH_XRE"/>
    <property type="match status" value="1"/>
</dbReference>
<dbReference type="PROSITE" id="PS50943">
    <property type="entry name" value="HTH_CROC1"/>
    <property type="match status" value="1"/>
</dbReference>
<dbReference type="Proteomes" id="UP000006334">
    <property type="component" value="Unassembled WGS sequence"/>
</dbReference>
<comment type="caution">
    <text evidence="3">The sequence shown here is derived from an EMBL/GenBank/DDBJ whole genome shotgun (WGS) entry which is preliminary data.</text>
</comment>
<dbReference type="GO" id="GO:0003677">
    <property type="term" value="F:DNA binding"/>
    <property type="evidence" value="ECO:0007669"/>
    <property type="project" value="InterPro"/>
</dbReference>
<dbReference type="InterPro" id="IPR001387">
    <property type="entry name" value="Cro/C1-type_HTH"/>
</dbReference>
<dbReference type="Pfam" id="PF13413">
    <property type="entry name" value="HTH_25"/>
    <property type="match status" value="1"/>
</dbReference>
<dbReference type="Gene3D" id="1.10.260.40">
    <property type="entry name" value="lambda repressor-like DNA-binding domains"/>
    <property type="match status" value="1"/>
</dbReference>
<dbReference type="STRING" id="1127673.GLIP_2521"/>
<dbReference type="InterPro" id="IPR010982">
    <property type="entry name" value="Lambda_DNA-bd_dom_sf"/>
</dbReference>
<reference evidence="3 4" key="1">
    <citation type="journal article" date="2017" name="Antonie Van Leeuwenhoek">
        <title>Rhizobium rhizosphaerae sp. nov., a novel species isolated from rice rhizosphere.</title>
        <authorList>
            <person name="Zhao J.J."/>
            <person name="Zhang J."/>
            <person name="Zhang R.J."/>
            <person name="Zhang C.W."/>
            <person name="Yin H.Q."/>
            <person name="Zhang X.X."/>
        </authorList>
    </citation>
    <scope>NUCLEOTIDE SEQUENCE [LARGE SCALE GENOMIC DNA]</scope>
    <source>
        <strain evidence="3 4">E3</strain>
    </source>
</reference>
<keyword evidence="1" id="KW-0812">Transmembrane</keyword>
<keyword evidence="4" id="KW-1185">Reference proteome</keyword>
<feature type="domain" description="HTH cro/C1-type" evidence="2">
    <location>
        <begin position="19"/>
        <end position="58"/>
    </location>
</feature>
<dbReference type="PANTHER" id="PTHR34475:SF1">
    <property type="entry name" value="CYTOSKELETON PROTEIN RODZ"/>
    <property type="match status" value="1"/>
</dbReference>
<dbReference type="Pfam" id="PF13464">
    <property type="entry name" value="RodZ_C"/>
    <property type="match status" value="1"/>
</dbReference>
<feature type="transmembrane region" description="Helical" evidence="1">
    <location>
        <begin position="112"/>
        <end position="132"/>
    </location>
</feature>
<protein>
    <submittedName>
        <fullName evidence="3">Cytoskeleton protein RodZ</fullName>
    </submittedName>
</protein>
<evidence type="ECO:0000256" key="1">
    <source>
        <dbReference type="SAM" id="Phobius"/>
    </source>
</evidence>
<evidence type="ECO:0000259" key="2">
    <source>
        <dbReference type="PROSITE" id="PS50943"/>
    </source>
</evidence>
<sequence>MTEEQQEQPVSVKGPGAILKEAREKSGLTVGDIANKLHLKANIIAAIESDEYDPKISMTFTKGYLKLYAKQVQVKEEVVLEAFASQYEQEKEPAKLQSFSKRVAKQANDDRLMLITYGIVAAMLALVVIWWLQQDSSDNSVSNPVSTVETTDTAQTFEEPELSEQPTADDLIISAQIEQDNAAEIEESNLQPEDTVSEPDTIELATEETTEQQTADLKNIELVFEFSENCWMNLVDATGEAIAYGVKKQGRVMTVSGVAPFEVTLGAPQVVQISYDGVQVDMSRFDAGKTAKFSLPFAP</sequence>
<organism evidence="3 4">
    <name type="scientific">Aliiglaciecola lipolytica E3</name>
    <dbReference type="NCBI Taxonomy" id="1127673"/>
    <lineage>
        <taxon>Bacteria</taxon>
        <taxon>Pseudomonadati</taxon>
        <taxon>Pseudomonadota</taxon>
        <taxon>Gammaproteobacteria</taxon>
        <taxon>Alteromonadales</taxon>
        <taxon>Alteromonadaceae</taxon>
        <taxon>Aliiglaciecola</taxon>
    </lineage>
</organism>
<dbReference type="InterPro" id="IPR025194">
    <property type="entry name" value="RodZ-like_C"/>
</dbReference>
<dbReference type="InterPro" id="IPR050400">
    <property type="entry name" value="Bact_Cytoskel_RodZ"/>
</dbReference>
<dbReference type="AlphaFoldDB" id="K6YAD0"/>
<keyword evidence="1" id="KW-1133">Transmembrane helix</keyword>
<proteinExistence type="predicted"/>
<keyword evidence="1" id="KW-0472">Membrane</keyword>
<dbReference type="OrthoDB" id="9790252at2"/>
<name>K6YAD0_9ALTE</name>
<dbReference type="eggNOG" id="COG1426">
    <property type="taxonomic scope" value="Bacteria"/>
</dbReference>
<dbReference type="SUPFAM" id="SSF47413">
    <property type="entry name" value="lambda repressor-like DNA-binding domains"/>
    <property type="match status" value="1"/>
</dbReference>